<dbReference type="InterPro" id="IPR038610">
    <property type="entry name" value="FliK-like_C_sf"/>
</dbReference>
<evidence type="ECO:0000256" key="1">
    <source>
        <dbReference type="SAM" id="MobiDB-lite"/>
    </source>
</evidence>
<feature type="compositionally biased region" description="Low complexity" evidence="1">
    <location>
        <begin position="387"/>
        <end position="403"/>
    </location>
</feature>
<dbReference type="Pfam" id="PF02120">
    <property type="entry name" value="Flg_hook"/>
    <property type="match status" value="1"/>
</dbReference>
<feature type="compositionally biased region" description="Low complexity" evidence="1">
    <location>
        <begin position="498"/>
        <end position="510"/>
    </location>
</feature>
<sequence length="720" mass="72256">MVPTDLSIAQFLAPAKASSVSTDRGSTDVPIIHDDSFSKHLDDVVDDGSNALGLGVGVGAGLDDNDSLLGNSESFSDTEGGDSHDKLHSIDAELSASETTQTRAADRVADGESFGNANRVDPGSFGFDAANQHGRFDREAASLLQRQDAESLQSQGTESLQSQGTASLPSQGLGAETVVSTGESGSVAVGDGVSPGTADAITGAQRAGQKASSPDLASSNSGAVNGQASPNTDPMAANSESSSVADQGNREREAASRSTSINSTSISSALSQNESESIAARETLRVESQGSETKVAADSNALESPPATEIGPADQAGVGNVDTGGVQSNNVGEAEIAELETNSRFIRSEKTASPESDAVADATVEAESVSGTPDESIVQATAEHSRSSTAVADDPSAVSVASTEQANGEFSDSQGGMSAEHGSSESLAENAAGFESSDDDSDAFGLDNSLSRTDGSAVGLETDDEVLPTNESIVGNEVNGNEAPGSEAVAGDAGAGVLGDFSSSSSASSAEFPSTVPSGGDTPATAAQSAAQSAAQQANGNQASGEQALGGQGAFGQASAGNVSMDPTQVGAASSIRTGEMFSAIQSADVTHQTSAAVAHVIESSDGEMNSMSFELHPAELGRLAIQINQSGETIAAQIIASELISSELLASQKIELQEALSNLGFEDVDVDVSHDGGGEFQNNSESNAPAFAFGGNESIKRNVSVPSQSTGKSGLDIVA</sequence>
<feature type="domain" description="Flagellar hook-length control protein-like C-terminal" evidence="2">
    <location>
        <begin position="604"/>
        <end position="680"/>
    </location>
</feature>
<feature type="region of interest" description="Disordered" evidence="1">
    <location>
        <begin position="94"/>
        <end position="130"/>
    </location>
</feature>
<organism evidence="3 4">
    <name type="scientific">Stieleria marina</name>
    <dbReference type="NCBI Taxonomy" id="1930275"/>
    <lineage>
        <taxon>Bacteria</taxon>
        <taxon>Pseudomonadati</taxon>
        <taxon>Planctomycetota</taxon>
        <taxon>Planctomycetia</taxon>
        <taxon>Pirellulales</taxon>
        <taxon>Pirellulaceae</taxon>
        <taxon>Stieleria</taxon>
    </lineage>
</organism>
<keyword evidence="3" id="KW-0282">Flagellum</keyword>
<gene>
    <name evidence="3" type="ORF">K239x_29550</name>
</gene>
<accession>A0A517NV14</accession>
<feature type="compositionally biased region" description="Polar residues" evidence="1">
    <location>
        <begin position="150"/>
        <end position="170"/>
    </location>
</feature>
<evidence type="ECO:0000313" key="4">
    <source>
        <dbReference type="Proteomes" id="UP000319817"/>
    </source>
</evidence>
<feature type="region of interest" description="Disordered" evidence="1">
    <location>
        <begin position="145"/>
        <end position="553"/>
    </location>
</feature>
<dbReference type="AlphaFoldDB" id="A0A517NV14"/>
<feature type="compositionally biased region" description="Polar residues" evidence="1">
    <location>
        <begin position="404"/>
        <end position="416"/>
    </location>
</feature>
<keyword evidence="4" id="KW-1185">Reference proteome</keyword>
<dbReference type="RefSeq" id="WP_145418693.1">
    <property type="nucleotide sequence ID" value="NZ_CP036526.1"/>
</dbReference>
<feature type="compositionally biased region" description="Low complexity" evidence="1">
    <location>
        <begin position="256"/>
        <end position="271"/>
    </location>
</feature>
<feature type="compositionally biased region" description="Low complexity" evidence="1">
    <location>
        <begin position="526"/>
        <end position="547"/>
    </location>
</feature>
<protein>
    <submittedName>
        <fullName evidence="3">Flagellar hook-length control protein FliK</fullName>
    </submittedName>
</protein>
<keyword evidence="3" id="KW-0969">Cilium</keyword>
<evidence type="ECO:0000313" key="3">
    <source>
        <dbReference type="EMBL" id="QDT10962.1"/>
    </source>
</evidence>
<dbReference type="EMBL" id="CP036526">
    <property type="protein sequence ID" value="QDT10962.1"/>
    <property type="molecule type" value="Genomic_DNA"/>
</dbReference>
<dbReference type="Proteomes" id="UP000319817">
    <property type="component" value="Chromosome"/>
</dbReference>
<feature type="compositionally biased region" description="Polar residues" evidence="1">
    <location>
        <begin position="210"/>
        <end position="246"/>
    </location>
</feature>
<dbReference type="CDD" id="cd17470">
    <property type="entry name" value="T3SS_Flik_C"/>
    <property type="match status" value="1"/>
</dbReference>
<evidence type="ECO:0000259" key="2">
    <source>
        <dbReference type="Pfam" id="PF02120"/>
    </source>
</evidence>
<name>A0A517NV14_9BACT</name>
<dbReference type="Gene3D" id="3.30.750.140">
    <property type="match status" value="1"/>
</dbReference>
<dbReference type="InterPro" id="IPR021136">
    <property type="entry name" value="Flagellar_hook_control-like_C"/>
</dbReference>
<proteinExistence type="predicted"/>
<keyword evidence="3" id="KW-0966">Cell projection</keyword>
<reference evidence="3 4" key="1">
    <citation type="submission" date="2019-02" db="EMBL/GenBank/DDBJ databases">
        <title>Deep-cultivation of Planctomycetes and their phenomic and genomic characterization uncovers novel biology.</title>
        <authorList>
            <person name="Wiegand S."/>
            <person name="Jogler M."/>
            <person name="Boedeker C."/>
            <person name="Pinto D."/>
            <person name="Vollmers J."/>
            <person name="Rivas-Marin E."/>
            <person name="Kohn T."/>
            <person name="Peeters S.H."/>
            <person name="Heuer A."/>
            <person name="Rast P."/>
            <person name="Oberbeckmann S."/>
            <person name="Bunk B."/>
            <person name="Jeske O."/>
            <person name="Meyerdierks A."/>
            <person name="Storesund J.E."/>
            <person name="Kallscheuer N."/>
            <person name="Luecker S."/>
            <person name="Lage O.M."/>
            <person name="Pohl T."/>
            <person name="Merkel B.J."/>
            <person name="Hornburger P."/>
            <person name="Mueller R.-W."/>
            <person name="Bruemmer F."/>
            <person name="Labrenz M."/>
            <person name="Spormann A.M."/>
            <person name="Op den Camp H."/>
            <person name="Overmann J."/>
            <person name="Amann R."/>
            <person name="Jetten M.S.M."/>
            <person name="Mascher T."/>
            <person name="Medema M.H."/>
            <person name="Devos D.P."/>
            <person name="Kaster A.-K."/>
            <person name="Ovreas L."/>
            <person name="Rohde M."/>
            <person name="Galperin M.Y."/>
            <person name="Jogler C."/>
        </authorList>
    </citation>
    <scope>NUCLEOTIDE SEQUENCE [LARGE SCALE GENOMIC DNA]</scope>
    <source>
        <strain evidence="3 4">K23_9</strain>
    </source>
</reference>